<comment type="caution">
    <text evidence="2">The sequence shown here is derived from an EMBL/GenBank/DDBJ whole genome shotgun (WGS) entry which is preliminary data.</text>
</comment>
<dbReference type="PROSITE" id="PS51186">
    <property type="entry name" value="GNAT"/>
    <property type="match status" value="1"/>
</dbReference>
<sequence>MAYKVYTQAERPDLNDQMADVLAASWSTFMLHDEVAEQHYDRLEEWFGSFQYLLTDENDTVMAVGNSIPFYWDGTLEGMPKGWDDVFLRGIEGYAQGQKPNTLSALSISIDPKHRGLGLSRQMVTAMKDIAKQNGLEYMVVPVRPSLKHKYPLIPMENYLEWKTADGAPFDPWVRTHWKMGGKIMKVAAESMLIRGSLAKWEEWTGMKFPGSGMYIIPGALVPVRVEAEKDEAVYVEPNVWMQHVL</sequence>
<dbReference type="OrthoDB" id="342444at2"/>
<dbReference type="EMBL" id="RHHS01000014">
    <property type="protein sequence ID" value="RNB59164.1"/>
    <property type="molecule type" value="Genomic_DNA"/>
</dbReference>
<dbReference type="CDD" id="cd04301">
    <property type="entry name" value="NAT_SF"/>
    <property type="match status" value="1"/>
</dbReference>
<keyword evidence="3" id="KW-1185">Reference proteome</keyword>
<evidence type="ECO:0000313" key="3">
    <source>
        <dbReference type="Proteomes" id="UP000268829"/>
    </source>
</evidence>
<evidence type="ECO:0000259" key="1">
    <source>
        <dbReference type="PROSITE" id="PS51186"/>
    </source>
</evidence>
<dbReference type="GO" id="GO:0016747">
    <property type="term" value="F:acyltransferase activity, transferring groups other than amino-acyl groups"/>
    <property type="evidence" value="ECO:0007669"/>
    <property type="project" value="InterPro"/>
</dbReference>
<dbReference type="Pfam" id="PF00583">
    <property type="entry name" value="Acetyltransf_1"/>
    <property type="match status" value="1"/>
</dbReference>
<protein>
    <submittedName>
        <fullName evidence="2">GNAT family N-acetyltransferase</fullName>
    </submittedName>
</protein>
<dbReference type="InterPro" id="IPR016181">
    <property type="entry name" value="Acyl_CoA_acyltransferase"/>
</dbReference>
<dbReference type="AlphaFoldDB" id="A0A3M8B6S5"/>
<keyword evidence="2" id="KW-0808">Transferase</keyword>
<dbReference type="InterPro" id="IPR000182">
    <property type="entry name" value="GNAT_dom"/>
</dbReference>
<dbReference type="SUPFAM" id="SSF55729">
    <property type="entry name" value="Acyl-CoA N-acyltransferases (Nat)"/>
    <property type="match status" value="1"/>
</dbReference>
<proteinExistence type="predicted"/>
<dbReference type="Gene3D" id="3.40.630.30">
    <property type="match status" value="1"/>
</dbReference>
<organism evidence="2 3">
    <name type="scientific">Brevibacillus gelatini</name>
    <dbReference type="NCBI Taxonomy" id="1655277"/>
    <lineage>
        <taxon>Bacteria</taxon>
        <taxon>Bacillati</taxon>
        <taxon>Bacillota</taxon>
        <taxon>Bacilli</taxon>
        <taxon>Bacillales</taxon>
        <taxon>Paenibacillaceae</taxon>
        <taxon>Brevibacillus</taxon>
    </lineage>
</organism>
<dbReference type="Proteomes" id="UP000268829">
    <property type="component" value="Unassembled WGS sequence"/>
</dbReference>
<gene>
    <name evidence="2" type="ORF">EDM57_05255</name>
</gene>
<name>A0A3M8B6S5_9BACL</name>
<feature type="domain" description="N-acetyltransferase" evidence="1">
    <location>
        <begin position="1"/>
        <end position="190"/>
    </location>
</feature>
<evidence type="ECO:0000313" key="2">
    <source>
        <dbReference type="EMBL" id="RNB59164.1"/>
    </source>
</evidence>
<accession>A0A3M8B6S5</accession>
<reference evidence="2 3" key="1">
    <citation type="submission" date="2018-10" db="EMBL/GenBank/DDBJ databases">
        <title>Phylogenomics of Brevibacillus.</title>
        <authorList>
            <person name="Dunlap C."/>
        </authorList>
    </citation>
    <scope>NUCLEOTIDE SEQUENCE [LARGE SCALE GENOMIC DNA]</scope>
    <source>
        <strain evidence="2 3">DSM 100115</strain>
    </source>
</reference>
<dbReference type="RefSeq" id="WP_122903721.1">
    <property type="nucleotide sequence ID" value="NZ_RHHS01000014.1"/>
</dbReference>